<reference evidence="1 2" key="1">
    <citation type="submission" date="2021-08" db="EMBL/GenBank/DDBJ databases">
        <title>Draft genome sequence of Spirulina subsalsa with high tolerance to salinity and hype-accumulation of phycocyanin.</title>
        <authorList>
            <person name="Pei H."/>
            <person name="Jiang L."/>
        </authorList>
    </citation>
    <scope>NUCLEOTIDE SEQUENCE [LARGE SCALE GENOMIC DNA]</scope>
    <source>
        <strain evidence="1 2">FACHB-351</strain>
    </source>
</reference>
<proteinExistence type="predicted"/>
<dbReference type="EMBL" id="JAIHOM010000143">
    <property type="protein sequence ID" value="MCW6038506.1"/>
    <property type="molecule type" value="Genomic_DNA"/>
</dbReference>
<organism evidence="1 2">
    <name type="scientific">Spirulina subsalsa FACHB-351</name>
    <dbReference type="NCBI Taxonomy" id="234711"/>
    <lineage>
        <taxon>Bacteria</taxon>
        <taxon>Bacillati</taxon>
        <taxon>Cyanobacteriota</taxon>
        <taxon>Cyanophyceae</taxon>
        <taxon>Spirulinales</taxon>
        <taxon>Spirulinaceae</taxon>
        <taxon>Spirulina</taxon>
    </lineage>
</organism>
<accession>A0ABT3LAH0</accession>
<gene>
    <name evidence="1" type="ORF">K4A83_19835</name>
</gene>
<dbReference type="Proteomes" id="UP001526426">
    <property type="component" value="Unassembled WGS sequence"/>
</dbReference>
<keyword evidence="1" id="KW-0547">Nucleotide-binding</keyword>
<evidence type="ECO:0000313" key="1">
    <source>
        <dbReference type="EMBL" id="MCW6038506.1"/>
    </source>
</evidence>
<dbReference type="InterPro" id="IPR038461">
    <property type="entry name" value="Schlafen_AlbA_2_dom_sf"/>
</dbReference>
<name>A0ABT3LAH0_9CYAN</name>
<dbReference type="Gene3D" id="3.30.950.30">
    <property type="entry name" value="Schlafen, AAA domain"/>
    <property type="match status" value="1"/>
</dbReference>
<comment type="caution">
    <text evidence="1">The sequence shown here is derived from an EMBL/GenBank/DDBJ whole genome shotgun (WGS) entry which is preliminary data.</text>
</comment>
<sequence length="57" mass="6503">MDAHELEKWFNDLESDRVERKASIADSKKIRQAICAFANDLPKTLGLKPRPSRTAFS</sequence>
<keyword evidence="2" id="KW-1185">Reference proteome</keyword>
<dbReference type="GO" id="GO:0005524">
    <property type="term" value="F:ATP binding"/>
    <property type="evidence" value="ECO:0007669"/>
    <property type="project" value="UniProtKB-KW"/>
</dbReference>
<protein>
    <submittedName>
        <fullName evidence="1">ATP-binding protein</fullName>
    </submittedName>
</protein>
<keyword evidence="1" id="KW-0067">ATP-binding</keyword>
<dbReference type="RefSeq" id="WP_265266416.1">
    <property type="nucleotide sequence ID" value="NZ_JAIHOM010000143.1"/>
</dbReference>
<evidence type="ECO:0000313" key="2">
    <source>
        <dbReference type="Proteomes" id="UP001526426"/>
    </source>
</evidence>